<evidence type="ECO:0000313" key="2">
    <source>
        <dbReference type="Proteomes" id="UP000315647"/>
    </source>
</evidence>
<accession>A0A517Q4X7</accession>
<name>A0A517Q4X7_9PLAN</name>
<gene>
    <name evidence="1" type="ORF">Enr10x_19790</name>
</gene>
<dbReference type="EMBL" id="CP037421">
    <property type="protein sequence ID" value="QDT26669.1"/>
    <property type="molecule type" value="Genomic_DNA"/>
</dbReference>
<sequence>MTSFFSSETRSLKNLSNMMTFTVCPGFAVQSRFLHESEYQLVILFIENQNTPDCPDVSHT</sequence>
<reference evidence="1 2" key="1">
    <citation type="submission" date="2019-03" db="EMBL/GenBank/DDBJ databases">
        <title>Deep-cultivation of Planctomycetes and their phenomic and genomic characterization uncovers novel biology.</title>
        <authorList>
            <person name="Wiegand S."/>
            <person name="Jogler M."/>
            <person name="Boedeker C."/>
            <person name="Pinto D."/>
            <person name="Vollmers J."/>
            <person name="Rivas-Marin E."/>
            <person name="Kohn T."/>
            <person name="Peeters S.H."/>
            <person name="Heuer A."/>
            <person name="Rast P."/>
            <person name="Oberbeckmann S."/>
            <person name="Bunk B."/>
            <person name="Jeske O."/>
            <person name="Meyerdierks A."/>
            <person name="Storesund J.E."/>
            <person name="Kallscheuer N."/>
            <person name="Luecker S."/>
            <person name="Lage O.M."/>
            <person name="Pohl T."/>
            <person name="Merkel B.J."/>
            <person name="Hornburger P."/>
            <person name="Mueller R.-W."/>
            <person name="Bruemmer F."/>
            <person name="Labrenz M."/>
            <person name="Spormann A.M."/>
            <person name="Op den Camp H."/>
            <person name="Overmann J."/>
            <person name="Amann R."/>
            <person name="Jetten M.S.M."/>
            <person name="Mascher T."/>
            <person name="Medema M.H."/>
            <person name="Devos D.P."/>
            <person name="Kaster A.-K."/>
            <person name="Ovreas L."/>
            <person name="Rohde M."/>
            <person name="Galperin M.Y."/>
            <person name="Jogler C."/>
        </authorList>
    </citation>
    <scope>NUCLEOTIDE SEQUENCE [LARGE SCALE GENOMIC DNA]</scope>
    <source>
        <strain evidence="1 2">Enr10</strain>
    </source>
</reference>
<proteinExistence type="predicted"/>
<dbReference type="Proteomes" id="UP000315647">
    <property type="component" value="Chromosome"/>
</dbReference>
<organism evidence="1 2">
    <name type="scientific">Gimesia panareensis</name>
    <dbReference type="NCBI Taxonomy" id="2527978"/>
    <lineage>
        <taxon>Bacteria</taxon>
        <taxon>Pseudomonadati</taxon>
        <taxon>Planctomycetota</taxon>
        <taxon>Planctomycetia</taxon>
        <taxon>Planctomycetales</taxon>
        <taxon>Planctomycetaceae</taxon>
        <taxon>Gimesia</taxon>
    </lineage>
</organism>
<keyword evidence="2" id="KW-1185">Reference proteome</keyword>
<protein>
    <submittedName>
        <fullName evidence="1">Uncharacterized protein</fullName>
    </submittedName>
</protein>
<dbReference type="AlphaFoldDB" id="A0A517Q4X7"/>
<evidence type="ECO:0000313" key="1">
    <source>
        <dbReference type="EMBL" id="QDT26669.1"/>
    </source>
</evidence>